<dbReference type="Proteomes" id="UP000826656">
    <property type="component" value="Unassembled WGS sequence"/>
</dbReference>
<comment type="caution">
    <text evidence="1">The sequence shown here is derived from an EMBL/GenBank/DDBJ whole genome shotgun (WGS) entry which is preliminary data.</text>
</comment>
<gene>
    <name evidence="1" type="ORF">KY290_038032</name>
</gene>
<evidence type="ECO:0000313" key="1">
    <source>
        <dbReference type="EMBL" id="KAH0739327.1"/>
    </source>
</evidence>
<name>A0ABQ7TXA6_SOLTU</name>
<evidence type="ECO:0000313" key="2">
    <source>
        <dbReference type="Proteomes" id="UP000826656"/>
    </source>
</evidence>
<reference evidence="1 2" key="1">
    <citation type="journal article" date="2021" name="bioRxiv">
        <title>Chromosome-scale and haplotype-resolved genome assembly of a tetraploid potato cultivar.</title>
        <authorList>
            <person name="Sun H."/>
            <person name="Jiao W.-B."/>
            <person name="Krause K."/>
            <person name="Campoy J.A."/>
            <person name="Goel M."/>
            <person name="Folz-Donahue K."/>
            <person name="Kukat C."/>
            <person name="Huettel B."/>
            <person name="Schneeberger K."/>
        </authorList>
    </citation>
    <scope>NUCLEOTIDE SEQUENCE [LARGE SCALE GENOMIC DNA]</scope>
    <source>
        <strain evidence="1">SolTubOtavaFocal</strain>
        <tissue evidence="1">Leaves</tissue>
    </source>
</reference>
<organism evidence="1 2">
    <name type="scientific">Solanum tuberosum</name>
    <name type="common">Potato</name>
    <dbReference type="NCBI Taxonomy" id="4113"/>
    <lineage>
        <taxon>Eukaryota</taxon>
        <taxon>Viridiplantae</taxon>
        <taxon>Streptophyta</taxon>
        <taxon>Embryophyta</taxon>
        <taxon>Tracheophyta</taxon>
        <taxon>Spermatophyta</taxon>
        <taxon>Magnoliopsida</taxon>
        <taxon>eudicotyledons</taxon>
        <taxon>Gunneridae</taxon>
        <taxon>Pentapetalae</taxon>
        <taxon>asterids</taxon>
        <taxon>lamiids</taxon>
        <taxon>Solanales</taxon>
        <taxon>Solanaceae</taxon>
        <taxon>Solanoideae</taxon>
        <taxon>Solaneae</taxon>
        <taxon>Solanum</taxon>
    </lineage>
</organism>
<proteinExistence type="predicted"/>
<accession>A0ABQ7TXA6</accession>
<protein>
    <submittedName>
        <fullName evidence="1">Uncharacterized protein</fullName>
    </submittedName>
</protein>
<sequence length="72" mass="7995">MRGYYILKACDAYMKGFLIGSLIKDASVSNNSSANSNSVGFKLMLAKIVPKLFLALKEIGVECEEFQHLHQL</sequence>
<dbReference type="EMBL" id="JAIVGD010000028">
    <property type="protein sequence ID" value="KAH0739327.1"/>
    <property type="molecule type" value="Genomic_DNA"/>
</dbReference>
<keyword evidence="2" id="KW-1185">Reference proteome</keyword>